<feature type="region of interest" description="Disordered" evidence="1">
    <location>
        <begin position="45"/>
        <end position="75"/>
    </location>
</feature>
<dbReference type="EMBL" id="JAYMYQ010000011">
    <property type="protein sequence ID" value="KAK7306893.1"/>
    <property type="molecule type" value="Genomic_DNA"/>
</dbReference>
<comment type="caution">
    <text evidence="2">The sequence shown here is derived from an EMBL/GenBank/DDBJ whole genome shotgun (WGS) entry which is preliminary data.</text>
</comment>
<proteinExistence type="predicted"/>
<dbReference type="AlphaFoldDB" id="A0AAN9JXR8"/>
<gene>
    <name evidence="2" type="ORF">VNO77_44853</name>
</gene>
<feature type="compositionally biased region" description="Basic and acidic residues" evidence="1">
    <location>
        <begin position="58"/>
        <end position="75"/>
    </location>
</feature>
<organism evidence="2 3">
    <name type="scientific">Canavalia gladiata</name>
    <name type="common">Sword bean</name>
    <name type="synonym">Dolichos gladiatus</name>
    <dbReference type="NCBI Taxonomy" id="3824"/>
    <lineage>
        <taxon>Eukaryota</taxon>
        <taxon>Viridiplantae</taxon>
        <taxon>Streptophyta</taxon>
        <taxon>Embryophyta</taxon>
        <taxon>Tracheophyta</taxon>
        <taxon>Spermatophyta</taxon>
        <taxon>Magnoliopsida</taxon>
        <taxon>eudicotyledons</taxon>
        <taxon>Gunneridae</taxon>
        <taxon>Pentapetalae</taxon>
        <taxon>rosids</taxon>
        <taxon>fabids</taxon>
        <taxon>Fabales</taxon>
        <taxon>Fabaceae</taxon>
        <taxon>Papilionoideae</taxon>
        <taxon>50 kb inversion clade</taxon>
        <taxon>NPAAA clade</taxon>
        <taxon>indigoferoid/millettioid clade</taxon>
        <taxon>Phaseoleae</taxon>
        <taxon>Canavalia</taxon>
    </lineage>
</organism>
<keyword evidence="3" id="KW-1185">Reference proteome</keyword>
<feature type="region of interest" description="Disordered" evidence="1">
    <location>
        <begin position="1"/>
        <end position="20"/>
    </location>
</feature>
<protein>
    <submittedName>
        <fullName evidence="2">Uncharacterized protein</fullName>
    </submittedName>
</protein>
<dbReference type="Proteomes" id="UP001367508">
    <property type="component" value="Unassembled WGS sequence"/>
</dbReference>
<evidence type="ECO:0000313" key="2">
    <source>
        <dbReference type="EMBL" id="KAK7306893.1"/>
    </source>
</evidence>
<accession>A0AAN9JXR8</accession>
<sequence>MKLHNHLNEVPGRLGDAPSHPWCEVKGPLRSLLRLPLEGAKLRAQTLDHGSVPTQRPWRKEPSLKAKGGSEWEKS</sequence>
<evidence type="ECO:0000313" key="3">
    <source>
        <dbReference type="Proteomes" id="UP001367508"/>
    </source>
</evidence>
<reference evidence="2 3" key="1">
    <citation type="submission" date="2024-01" db="EMBL/GenBank/DDBJ databases">
        <title>The genomes of 5 underutilized Papilionoideae crops provide insights into root nodulation and disease resistanc.</title>
        <authorList>
            <person name="Jiang F."/>
        </authorList>
    </citation>
    <scope>NUCLEOTIDE SEQUENCE [LARGE SCALE GENOMIC DNA]</scope>
    <source>
        <strain evidence="2">LVBAO_FW01</strain>
        <tissue evidence="2">Leaves</tissue>
    </source>
</reference>
<name>A0AAN9JXR8_CANGL</name>
<evidence type="ECO:0000256" key="1">
    <source>
        <dbReference type="SAM" id="MobiDB-lite"/>
    </source>
</evidence>